<reference evidence="1 2" key="1">
    <citation type="submission" date="2018-03" db="EMBL/GenBank/DDBJ databases">
        <authorList>
            <person name="Keele B.F."/>
        </authorList>
    </citation>
    <scope>NUCLEOTIDE SEQUENCE [LARGE SCALE GENOMIC DNA]</scope>
    <source>
        <strain evidence="1 2">CECT 8599</strain>
    </source>
</reference>
<dbReference type="InterPro" id="IPR006439">
    <property type="entry name" value="HAD-SF_hydro_IA"/>
</dbReference>
<protein>
    <submittedName>
        <fullName evidence="1">Phosphoglycolate phosphatase</fullName>
        <ecNumber evidence="1">3.1.3.18</ecNumber>
    </submittedName>
</protein>
<dbReference type="InterPro" id="IPR023198">
    <property type="entry name" value="PGP-like_dom2"/>
</dbReference>
<dbReference type="GO" id="GO:0008967">
    <property type="term" value="F:phosphoglycolate phosphatase activity"/>
    <property type="evidence" value="ECO:0007669"/>
    <property type="project" value="UniProtKB-EC"/>
</dbReference>
<keyword evidence="2" id="KW-1185">Reference proteome</keyword>
<dbReference type="SFLD" id="SFLDG01129">
    <property type="entry name" value="C1.5:_HAD__Beta-PGM__Phosphata"/>
    <property type="match status" value="1"/>
</dbReference>
<organism evidence="1 2">
    <name type="scientific">Ascidiaceihabitans donghaensis</name>
    <dbReference type="NCBI Taxonomy" id="1510460"/>
    <lineage>
        <taxon>Bacteria</taxon>
        <taxon>Pseudomonadati</taxon>
        <taxon>Pseudomonadota</taxon>
        <taxon>Alphaproteobacteria</taxon>
        <taxon>Rhodobacterales</taxon>
        <taxon>Paracoccaceae</taxon>
        <taxon>Ascidiaceihabitans</taxon>
    </lineage>
</organism>
<keyword evidence="1" id="KW-0378">Hydrolase</keyword>
<sequence length="227" mass="24025">MDAPLRLVIFDVDGTLVDSQAVIVACMKAAFSEVGLAAPERADILSGVGLSLHMLMPLLAPSASAAAHEALSTAYKSAFMAHREETGVAASSPLYPGALECLNALHNVPDVLLGVATGKSKRGLDKLLEAFDLAPKFVTQQVADFHPSKPHPAMILTALQETGVDAQHAVMVGDTSFDMDMAASAGVRSVGVTWGYHGRDRLGGATRMVDNFQALPDVLNEMWENKQ</sequence>
<dbReference type="PANTHER" id="PTHR43434">
    <property type="entry name" value="PHOSPHOGLYCOLATE PHOSPHATASE"/>
    <property type="match status" value="1"/>
</dbReference>
<dbReference type="NCBIfam" id="TIGR01549">
    <property type="entry name" value="HAD-SF-IA-v1"/>
    <property type="match status" value="1"/>
</dbReference>
<dbReference type="Pfam" id="PF13419">
    <property type="entry name" value="HAD_2"/>
    <property type="match status" value="1"/>
</dbReference>
<dbReference type="EMBL" id="OMOR01000001">
    <property type="protein sequence ID" value="SPH22485.1"/>
    <property type="molecule type" value="Genomic_DNA"/>
</dbReference>
<dbReference type="Proteomes" id="UP000244880">
    <property type="component" value="Unassembled WGS sequence"/>
</dbReference>
<dbReference type="InterPro" id="IPR041492">
    <property type="entry name" value="HAD_2"/>
</dbReference>
<dbReference type="EC" id="3.1.3.18" evidence="1"/>
<evidence type="ECO:0000313" key="1">
    <source>
        <dbReference type="EMBL" id="SPH22485.1"/>
    </source>
</evidence>
<dbReference type="AlphaFoldDB" id="A0A2R8BHN7"/>
<dbReference type="SUPFAM" id="SSF56784">
    <property type="entry name" value="HAD-like"/>
    <property type="match status" value="1"/>
</dbReference>
<name>A0A2R8BHN7_9RHOB</name>
<dbReference type="Gene3D" id="3.40.50.1000">
    <property type="entry name" value="HAD superfamily/HAD-like"/>
    <property type="match status" value="1"/>
</dbReference>
<dbReference type="InterPro" id="IPR036412">
    <property type="entry name" value="HAD-like_sf"/>
</dbReference>
<proteinExistence type="predicted"/>
<dbReference type="GO" id="GO:0006281">
    <property type="term" value="P:DNA repair"/>
    <property type="evidence" value="ECO:0007669"/>
    <property type="project" value="TreeGrafter"/>
</dbReference>
<dbReference type="SFLD" id="SFLDS00003">
    <property type="entry name" value="Haloacid_Dehalogenase"/>
    <property type="match status" value="1"/>
</dbReference>
<accession>A0A2R8BHN7</accession>
<dbReference type="GO" id="GO:0005829">
    <property type="term" value="C:cytosol"/>
    <property type="evidence" value="ECO:0007669"/>
    <property type="project" value="TreeGrafter"/>
</dbReference>
<dbReference type="PANTHER" id="PTHR43434:SF24">
    <property type="entry name" value="HYDROLASE-RELATED"/>
    <property type="match status" value="1"/>
</dbReference>
<dbReference type="SFLD" id="SFLDG01135">
    <property type="entry name" value="C1.5.6:_HAD__Beta-PGM__Phospha"/>
    <property type="match status" value="1"/>
</dbReference>
<dbReference type="Gene3D" id="1.10.150.240">
    <property type="entry name" value="Putative phosphatase, domain 2"/>
    <property type="match status" value="1"/>
</dbReference>
<dbReference type="OrthoDB" id="9793014at2"/>
<dbReference type="RefSeq" id="WP_108829421.1">
    <property type="nucleotide sequence ID" value="NZ_OMOR01000001.1"/>
</dbReference>
<dbReference type="InterPro" id="IPR050155">
    <property type="entry name" value="HAD-like_hydrolase_sf"/>
</dbReference>
<gene>
    <name evidence="1" type="primary">gph_3</name>
    <name evidence="1" type="ORF">ASD8599_03229</name>
</gene>
<dbReference type="NCBIfam" id="TIGR01509">
    <property type="entry name" value="HAD-SF-IA-v3"/>
    <property type="match status" value="1"/>
</dbReference>
<dbReference type="InterPro" id="IPR023214">
    <property type="entry name" value="HAD_sf"/>
</dbReference>
<evidence type="ECO:0000313" key="2">
    <source>
        <dbReference type="Proteomes" id="UP000244880"/>
    </source>
</evidence>